<evidence type="ECO:0000313" key="1">
    <source>
        <dbReference type="EMBL" id="BAB30308.1"/>
    </source>
</evidence>
<name>Q9D4F6_MOUSE</name>
<organism evidence="1">
    <name type="scientific">Mus musculus</name>
    <name type="common">Mouse</name>
    <dbReference type="NCBI Taxonomy" id="10090"/>
    <lineage>
        <taxon>Eukaryota</taxon>
        <taxon>Metazoa</taxon>
        <taxon>Chordata</taxon>
        <taxon>Craniata</taxon>
        <taxon>Vertebrata</taxon>
        <taxon>Euteleostomi</taxon>
        <taxon>Mammalia</taxon>
        <taxon>Eutheria</taxon>
        <taxon>Euarchontoglires</taxon>
        <taxon>Glires</taxon>
        <taxon>Rodentia</taxon>
        <taxon>Myomorpha</taxon>
        <taxon>Muroidea</taxon>
        <taxon>Muridae</taxon>
        <taxon>Murinae</taxon>
        <taxon>Mus</taxon>
        <taxon>Mus</taxon>
    </lineage>
</organism>
<protein>
    <submittedName>
        <fullName evidence="1">Uncharacterized protein</fullName>
    </submittedName>
</protein>
<reference evidence="1" key="3">
    <citation type="journal article" date="2000" name="Genome Res.">
        <title>RIKEN integrated sequence analysis (RISA) system--384-format sequencing pipeline with 384 multicapillary sequencer.</title>
        <authorList>
            <person name="Shibata K."/>
            <person name="Itoh M."/>
            <person name="Aizawa K."/>
            <person name="Nagaoka S."/>
            <person name="Sasaki N."/>
            <person name="Carninci P."/>
            <person name="Konno H."/>
            <person name="Akiyama J."/>
            <person name="Nishi K."/>
            <person name="Kitsunai T."/>
            <person name="Tashiro H."/>
            <person name="Itoh M."/>
            <person name="Sumi N."/>
            <person name="Ishii Y."/>
            <person name="Nakamura S."/>
            <person name="Hazama M."/>
            <person name="Nishine T."/>
            <person name="Harada A."/>
            <person name="Yamamoto R."/>
            <person name="Matsumoto H."/>
            <person name="Sakaguchi S."/>
            <person name="Ikegami T."/>
            <person name="Kashiwagi K."/>
            <person name="Fujiwake S."/>
            <person name="Inoue K."/>
            <person name="Togawa Y."/>
            <person name="Izawa M."/>
            <person name="Ohara E."/>
            <person name="Watahiki M."/>
            <person name="Yoneda Y."/>
            <person name="Ishikawa T."/>
            <person name="Ozawa K."/>
            <person name="Tanaka T."/>
            <person name="Matsuura S."/>
            <person name="Kawai J."/>
            <person name="Okazaki Y."/>
            <person name="Muramatsu M."/>
            <person name="Inoue Y."/>
            <person name="Kira A."/>
            <person name="Hayashizaki Y."/>
        </authorList>
    </citation>
    <scope>NUCLEOTIDE SEQUENCE</scope>
    <source>
        <strain evidence="1">C57BL/6J</strain>
        <tissue evidence="1">Testis</tissue>
    </source>
</reference>
<reference evidence="1" key="6">
    <citation type="journal article" date="2002" name="Nature">
        <title>Analysis of the mouse transcriptome based on functional annotation of 60,770 full-length cDNAs.</title>
        <authorList>
            <consortium name="The FANTOM Consortium and the RIKEN Genome Exploration Research Group Phase I and II Team"/>
        </authorList>
    </citation>
    <scope>NUCLEOTIDE SEQUENCE</scope>
    <source>
        <strain evidence="1">C57BL/6J</strain>
        <tissue evidence="1">Testis</tissue>
    </source>
</reference>
<evidence type="ECO:0000313" key="2">
    <source>
        <dbReference type="MGI" id="MGI:1918374"/>
    </source>
</evidence>
<dbReference type="AGR" id="MGI:1918374"/>
<dbReference type="OrthoDB" id="10336700at2759"/>
<reference evidence="1" key="2">
    <citation type="journal article" date="2000" name="Genome Res.">
        <title>Normalization and subtraction of cap-trapper-selected cDNAs to prepare full-length cDNA libraries for rapid discovery of new genes.</title>
        <authorList>
            <person name="Carninci P."/>
            <person name="Shibata Y."/>
            <person name="Hayatsu N."/>
            <person name="Sugahara Y."/>
            <person name="Shibata K."/>
            <person name="Itoh M."/>
            <person name="Konno H."/>
            <person name="Okazaki Y."/>
            <person name="Muramatsu M."/>
            <person name="Hayashizaki Y."/>
        </authorList>
    </citation>
    <scope>NUCLEOTIDE SEQUENCE</scope>
    <source>
        <strain evidence="1">C57BL/6J</strain>
        <tissue evidence="1">Testis</tissue>
    </source>
</reference>
<reference evidence="1" key="1">
    <citation type="journal article" date="1999" name="Methods Enzymol.">
        <title>High-efficiency full-length cDNA cloning.</title>
        <authorList>
            <person name="Carninci P."/>
            <person name="Hayashizaki Y."/>
        </authorList>
    </citation>
    <scope>NUCLEOTIDE SEQUENCE</scope>
    <source>
        <strain evidence="1">C57BL/6J</strain>
        <tissue evidence="1">Testis</tissue>
    </source>
</reference>
<reference evidence="1" key="7">
    <citation type="journal article" date="2005" name="Science">
        <title>The Transcriptional Landscape of the Mammalian Genome.</title>
        <authorList>
            <consortium name="The FANTOM Consortium"/>
            <consortium name="Riken Genome Exploration Research Group and Genome Science Group (Genome Network Project Core Group)"/>
        </authorList>
    </citation>
    <scope>NUCLEOTIDE SEQUENCE</scope>
    <source>
        <strain evidence="1">C57BL/6J</strain>
        <tissue evidence="1">Testis</tissue>
    </source>
</reference>
<proteinExistence type="evidence at transcript level"/>
<reference evidence="1" key="5">
    <citation type="journal article" date="2001" name="Nature">
        <title>Functional annotation of a full-length mouse cDNA collection.</title>
        <authorList>
            <consortium name="The RIKEN Genome Exploration Research Group Phase II Team and the FANTOM Consortium"/>
        </authorList>
    </citation>
    <scope>NUCLEOTIDE SEQUENCE</scope>
    <source>
        <strain evidence="1">C57BL/6J</strain>
        <tissue evidence="1">Testis</tissue>
    </source>
</reference>
<sequence>MCLLNSSFLSVFQGSDATAVRSHPVAITCSALNHVPDFFRLLTLPSHPVFQRPESKSATVSLPSVHWMLASETRLMAPRLSALSPSLWTRTDLESSVRALPWVPEDRDRAPPPRSHVCKTHNLSPESPVKVYATRFPLS</sequence>
<reference evidence="1" key="4">
    <citation type="submission" date="2000-07" db="EMBL/GenBank/DDBJ databases">
        <authorList>
            <person name="Adachi J."/>
            <person name="Aizawa K."/>
            <person name="Akahira S."/>
            <person name="Akimura T."/>
            <person name="Arai A."/>
            <person name="Aono H."/>
            <person name="Arakawa T."/>
            <person name="Bono H."/>
            <person name="Carninci P."/>
            <person name="Fukuda S."/>
            <person name="Fukunishi Y."/>
            <person name="Furuno M."/>
            <person name="Hanagaki T."/>
            <person name="Hara A."/>
            <person name="Hayatsu N."/>
            <person name="Hiramoto K."/>
            <person name="Hiraoka T."/>
            <person name="Hori F."/>
            <person name="Imotani K."/>
            <person name="Ishii Y."/>
            <person name="Itoh M."/>
            <person name="Izawa M."/>
            <person name="Kasukawa T."/>
            <person name="Kato H."/>
            <person name="Kawai J."/>
            <person name="Kojima Y."/>
            <person name="Konno H."/>
            <person name="Kouda M."/>
            <person name="Koya S."/>
            <person name="Kurihara C."/>
            <person name="Matsuyama T."/>
            <person name="Miyazaki A."/>
            <person name="Nishi K."/>
            <person name="Nomura K."/>
            <person name="Numazaki R."/>
            <person name="Ohno M."/>
            <person name="Okazaki Y."/>
            <person name="Okido T."/>
            <person name="Owa C."/>
            <person name="Saito H."/>
            <person name="Saito R."/>
            <person name="Sakai C."/>
            <person name="Sakai K."/>
            <person name="Sano H."/>
            <person name="Sasaki D."/>
            <person name="Shibata K."/>
            <person name="Shibata Y."/>
            <person name="Shinagawa A."/>
            <person name="Shiraki T."/>
            <person name="Sogabe Y."/>
            <person name="Suzuki H."/>
            <person name="Tagami M."/>
            <person name="Tagawa A."/>
            <person name="Takahashi F."/>
            <person name="Tanaka T."/>
            <person name="Tejima Y."/>
            <person name="Toya T."/>
            <person name="Yamamura T."/>
            <person name="Yasunishi A."/>
            <person name="Yoshida K."/>
            <person name="Yoshino M."/>
            <person name="Muramatsu M."/>
            <person name="Hayashizaki Y."/>
        </authorList>
    </citation>
    <scope>NUCLEOTIDE SEQUENCE</scope>
    <source>
        <strain evidence="1">C57BL/6J</strain>
        <tissue evidence="1">Testis</tissue>
    </source>
</reference>
<dbReference type="AlphaFoldDB" id="Q9D4F6"/>
<dbReference type="EMBL" id="AK016566">
    <property type="protein sequence ID" value="BAB30308.1"/>
    <property type="molecule type" value="mRNA"/>
</dbReference>
<accession>Q9D4F6</accession>
<gene>
    <name evidence="2" type="primary">4933414I15Rik</name>
</gene>
<dbReference type="MGI" id="MGI:1918374">
    <property type="gene designation" value="4933414I15Rik"/>
</dbReference>
<reference evidence="1" key="8">
    <citation type="journal article" date="2005" name="Science">
        <title>Antisense Transcription in the Mammalian Transcriptome.</title>
        <authorList>
            <consortium name="RIKEN Genome Exploration Research Group and Genome Science Group (Genome Network Project Core Group) and the FANTOM Consortium"/>
        </authorList>
    </citation>
    <scope>NUCLEOTIDE SEQUENCE</scope>
    <source>
        <strain evidence="1">C57BL/6J</strain>
        <tissue evidence="1">Testis</tissue>
    </source>
</reference>